<evidence type="ECO:0000313" key="2">
    <source>
        <dbReference type="EMBL" id="AWI28514.1"/>
    </source>
</evidence>
<dbReference type="KEGG" id="stir:DDW44_06715"/>
<evidence type="ECO:0000313" key="3">
    <source>
        <dbReference type="Proteomes" id="UP000244900"/>
    </source>
</evidence>
<dbReference type="AlphaFoldDB" id="A0A2S1SQ35"/>
<name>A0A2S1SQ35_9ACTN</name>
<proteinExistence type="predicted"/>
<keyword evidence="3" id="KW-1185">Reference proteome</keyword>
<reference evidence="2 3" key="1">
    <citation type="submission" date="2018-05" db="EMBL/GenBank/DDBJ databases">
        <title>Complete genome sequence of sponge-derived Streptomyces sp. HNM0039.</title>
        <authorList>
            <person name="Huang X."/>
            <person name="Zhou S."/>
        </authorList>
    </citation>
    <scope>NUCLEOTIDE SEQUENCE [LARGE SCALE GENOMIC DNA]</scope>
    <source>
        <strain evidence="2 3">HNM0039</strain>
    </source>
</reference>
<accession>A0A2S1SQ35</accession>
<evidence type="ECO:0000256" key="1">
    <source>
        <dbReference type="SAM" id="MobiDB-lite"/>
    </source>
</evidence>
<sequence>MVPTLSDPLGPDSQSNGIVFPATRPFRRSNSSRFPRRLIIEPIEMNFGMPKIIPVGRSCRVGLPHPRRDRLPKNRSGSVTTRRTLRVGQVRVNLRCSRSRCRPVRVPGRGR</sequence>
<feature type="region of interest" description="Disordered" evidence="1">
    <location>
        <begin position="1"/>
        <end position="27"/>
    </location>
</feature>
<protein>
    <submittedName>
        <fullName evidence="2">Uncharacterized protein</fullName>
    </submittedName>
</protein>
<dbReference type="Proteomes" id="UP000244900">
    <property type="component" value="Chromosome"/>
</dbReference>
<dbReference type="EMBL" id="CP029188">
    <property type="protein sequence ID" value="AWI28514.1"/>
    <property type="molecule type" value="Genomic_DNA"/>
</dbReference>
<gene>
    <name evidence="2" type="ORF">DDW44_06715</name>
</gene>
<organism evidence="2 3">
    <name type="scientific">Streptomyces tirandamycinicus</name>
    <dbReference type="NCBI Taxonomy" id="2174846"/>
    <lineage>
        <taxon>Bacteria</taxon>
        <taxon>Bacillati</taxon>
        <taxon>Actinomycetota</taxon>
        <taxon>Actinomycetes</taxon>
        <taxon>Kitasatosporales</taxon>
        <taxon>Streptomycetaceae</taxon>
        <taxon>Streptomyces</taxon>
    </lineage>
</organism>